<evidence type="ECO:0000313" key="1">
    <source>
        <dbReference type="EMBL" id="CAG8845669.1"/>
    </source>
</evidence>
<dbReference type="Proteomes" id="UP000789901">
    <property type="component" value="Unassembled WGS sequence"/>
</dbReference>
<reference evidence="1 2" key="1">
    <citation type="submission" date="2021-06" db="EMBL/GenBank/DDBJ databases">
        <authorList>
            <person name="Kallberg Y."/>
            <person name="Tangrot J."/>
            <person name="Rosling A."/>
        </authorList>
    </citation>
    <scope>NUCLEOTIDE SEQUENCE [LARGE SCALE GENOMIC DNA]</scope>
    <source>
        <strain evidence="1 2">120-4 pot B 10/14</strain>
    </source>
</reference>
<comment type="caution">
    <text evidence="1">The sequence shown here is derived from an EMBL/GenBank/DDBJ whole genome shotgun (WGS) entry which is preliminary data.</text>
</comment>
<protein>
    <submittedName>
        <fullName evidence="1">25798_t:CDS:1</fullName>
    </submittedName>
</protein>
<feature type="non-terminal residue" evidence="1">
    <location>
        <position position="54"/>
    </location>
</feature>
<name>A0ABN7X233_GIGMA</name>
<gene>
    <name evidence="1" type="ORF">GMARGA_LOCUS37767</name>
</gene>
<evidence type="ECO:0000313" key="2">
    <source>
        <dbReference type="Proteomes" id="UP000789901"/>
    </source>
</evidence>
<feature type="non-terminal residue" evidence="1">
    <location>
        <position position="1"/>
    </location>
</feature>
<dbReference type="EMBL" id="CAJVQB010080500">
    <property type="protein sequence ID" value="CAG8845669.1"/>
    <property type="molecule type" value="Genomic_DNA"/>
</dbReference>
<organism evidence="1 2">
    <name type="scientific">Gigaspora margarita</name>
    <dbReference type="NCBI Taxonomy" id="4874"/>
    <lineage>
        <taxon>Eukaryota</taxon>
        <taxon>Fungi</taxon>
        <taxon>Fungi incertae sedis</taxon>
        <taxon>Mucoromycota</taxon>
        <taxon>Glomeromycotina</taxon>
        <taxon>Glomeromycetes</taxon>
        <taxon>Diversisporales</taxon>
        <taxon>Gigasporaceae</taxon>
        <taxon>Gigaspora</taxon>
    </lineage>
</organism>
<proteinExistence type="predicted"/>
<keyword evidence="2" id="KW-1185">Reference proteome</keyword>
<accession>A0ABN7X233</accession>
<sequence>NIREIAVSGRESVREMVVKKVIDLKKSGCVEEVIVSEGIGCKEVTLSGMNISRK</sequence>